<reference evidence="2" key="1">
    <citation type="submission" date="2022-11" db="UniProtKB">
        <authorList>
            <consortium name="WormBaseParasite"/>
        </authorList>
    </citation>
    <scope>IDENTIFICATION</scope>
</reference>
<proteinExistence type="predicted"/>
<organism evidence="1 2">
    <name type="scientific">Panagrolaimus sp. JU765</name>
    <dbReference type="NCBI Taxonomy" id="591449"/>
    <lineage>
        <taxon>Eukaryota</taxon>
        <taxon>Metazoa</taxon>
        <taxon>Ecdysozoa</taxon>
        <taxon>Nematoda</taxon>
        <taxon>Chromadorea</taxon>
        <taxon>Rhabditida</taxon>
        <taxon>Tylenchina</taxon>
        <taxon>Panagrolaimomorpha</taxon>
        <taxon>Panagrolaimoidea</taxon>
        <taxon>Panagrolaimidae</taxon>
        <taxon>Panagrolaimus</taxon>
    </lineage>
</organism>
<name>A0AC34PWL5_9BILA</name>
<evidence type="ECO:0000313" key="1">
    <source>
        <dbReference type="Proteomes" id="UP000887576"/>
    </source>
</evidence>
<dbReference type="Proteomes" id="UP000887576">
    <property type="component" value="Unplaced"/>
</dbReference>
<accession>A0AC34PWL5</accession>
<sequence length="119" mass="12669">MSSKIIISLAVVFGLTLFVAAYDPKSAVGPCILGRCPPGHVCSNDECYPKMKDYVDVDAKGTNAIGPCVNGFCPSGYQCLGNKCYKGQNKRSIRQAIGPCIGGLCPTGYTCNQSEQKCY</sequence>
<dbReference type="WBParaSite" id="JU765_v2.g10679.t1">
    <property type="protein sequence ID" value="JU765_v2.g10679.t1"/>
    <property type="gene ID" value="JU765_v2.g10679"/>
</dbReference>
<evidence type="ECO:0000313" key="2">
    <source>
        <dbReference type="WBParaSite" id="JU765_v2.g10679.t1"/>
    </source>
</evidence>
<protein>
    <submittedName>
        <fullName evidence="2">CC domain-containing protein</fullName>
    </submittedName>
</protein>